<dbReference type="AlphaFoldDB" id="A0A6A6VLE1"/>
<feature type="region of interest" description="Disordered" evidence="1">
    <location>
        <begin position="282"/>
        <end position="374"/>
    </location>
</feature>
<evidence type="ECO:0000259" key="2">
    <source>
        <dbReference type="Pfam" id="PF25438"/>
    </source>
</evidence>
<dbReference type="Proteomes" id="UP000799440">
    <property type="component" value="Unassembled WGS sequence"/>
</dbReference>
<keyword evidence="4" id="KW-1185">Reference proteome</keyword>
<dbReference type="OrthoDB" id="5377599at2759"/>
<evidence type="ECO:0000313" key="3">
    <source>
        <dbReference type="EMBL" id="KAF2750606.1"/>
    </source>
</evidence>
<feature type="compositionally biased region" description="Low complexity" evidence="1">
    <location>
        <begin position="295"/>
        <end position="315"/>
    </location>
</feature>
<sequence>MADPSNSTVFHVLAEALRTSNLSDLERQRLWLQATSGTQANSVPASHIPRSVARQSRAHVSQYALDLSRSRSAPLPPAANNNQDFGVDMTLTLSAQPTVGDNYMLCSQPGDQFLRPIGQSINGGNLVDGMTVYTPQEFIDTCIDPSIPSLSLSTSFNQSQQNADQVMQNVQWCPSLAGSMSPSIHSAGAMTPATMPSSGMSRLPSYDPQFLDIATLHMQPFPSPQPVLYEDGASPFPFSDFDVVNSNINACLNASLPLVGSSNQDFPSSYAPVSAPSFPLEASQHSFEDTNTQRSTSISSASSATSSDTTIVIASQQTRPRHLRRARELAVHSTRPLAPKTQTQSPSPTQSATTSPSNTPAPRAIPKSTSARRPTRAKVFCQHCNSQPTGFRGVHELERHVLRYHSRVRKGFICVDASDDGKFLSKCKKCKGRKVYGAYYNAAAHLRRAHFYPRQKGGCKEGDRERRGGIGGGDDPPMDVLKTWWIREVDVVNGKVVGEGRAVGGEEEPGMDVDVDAEEVNTQQDGLSGRFQVYEDVAMSGRMQDWEFEQFIEQS</sequence>
<organism evidence="3 4">
    <name type="scientific">Sporormia fimetaria CBS 119925</name>
    <dbReference type="NCBI Taxonomy" id="1340428"/>
    <lineage>
        <taxon>Eukaryota</taxon>
        <taxon>Fungi</taxon>
        <taxon>Dikarya</taxon>
        <taxon>Ascomycota</taxon>
        <taxon>Pezizomycotina</taxon>
        <taxon>Dothideomycetes</taxon>
        <taxon>Pleosporomycetidae</taxon>
        <taxon>Pleosporales</taxon>
        <taxon>Sporormiaceae</taxon>
        <taxon>Sporormia</taxon>
    </lineage>
</organism>
<evidence type="ECO:0000256" key="1">
    <source>
        <dbReference type="SAM" id="MobiDB-lite"/>
    </source>
</evidence>
<dbReference type="EMBL" id="MU006563">
    <property type="protein sequence ID" value="KAF2750606.1"/>
    <property type="molecule type" value="Genomic_DNA"/>
</dbReference>
<dbReference type="InterPro" id="IPR057218">
    <property type="entry name" value="DUF7896"/>
</dbReference>
<feature type="compositionally biased region" description="Basic and acidic residues" evidence="1">
    <location>
        <begin position="458"/>
        <end position="468"/>
    </location>
</feature>
<feature type="compositionally biased region" description="Polar residues" evidence="1">
    <location>
        <begin position="283"/>
        <end position="294"/>
    </location>
</feature>
<evidence type="ECO:0000313" key="4">
    <source>
        <dbReference type="Proteomes" id="UP000799440"/>
    </source>
</evidence>
<feature type="region of interest" description="Disordered" evidence="1">
    <location>
        <begin position="455"/>
        <end position="475"/>
    </location>
</feature>
<reference evidence="3" key="1">
    <citation type="journal article" date="2020" name="Stud. Mycol.">
        <title>101 Dothideomycetes genomes: a test case for predicting lifestyles and emergence of pathogens.</title>
        <authorList>
            <person name="Haridas S."/>
            <person name="Albert R."/>
            <person name="Binder M."/>
            <person name="Bloem J."/>
            <person name="Labutti K."/>
            <person name="Salamov A."/>
            <person name="Andreopoulos B."/>
            <person name="Baker S."/>
            <person name="Barry K."/>
            <person name="Bills G."/>
            <person name="Bluhm B."/>
            <person name="Cannon C."/>
            <person name="Castanera R."/>
            <person name="Culley D."/>
            <person name="Daum C."/>
            <person name="Ezra D."/>
            <person name="Gonzalez J."/>
            <person name="Henrissat B."/>
            <person name="Kuo A."/>
            <person name="Liang C."/>
            <person name="Lipzen A."/>
            <person name="Lutzoni F."/>
            <person name="Magnuson J."/>
            <person name="Mondo S."/>
            <person name="Nolan M."/>
            <person name="Ohm R."/>
            <person name="Pangilinan J."/>
            <person name="Park H.-J."/>
            <person name="Ramirez L."/>
            <person name="Alfaro M."/>
            <person name="Sun H."/>
            <person name="Tritt A."/>
            <person name="Yoshinaga Y."/>
            <person name="Zwiers L.-H."/>
            <person name="Turgeon B."/>
            <person name="Goodwin S."/>
            <person name="Spatafora J."/>
            <person name="Crous P."/>
            <person name="Grigoriev I."/>
        </authorList>
    </citation>
    <scope>NUCLEOTIDE SEQUENCE</scope>
    <source>
        <strain evidence="3">CBS 119925</strain>
    </source>
</reference>
<accession>A0A6A6VLE1</accession>
<dbReference type="PANTHER" id="PTHR42031:SF1">
    <property type="entry name" value="KEY LIME PATHOGENICITY PROTEIN"/>
    <property type="match status" value="1"/>
</dbReference>
<dbReference type="Pfam" id="PF25438">
    <property type="entry name" value="DUF7896"/>
    <property type="match status" value="1"/>
</dbReference>
<gene>
    <name evidence="3" type="ORF">M011DRAFT_455637</name>
</gene>
<name>A0A6A6VLE1_9PLEO</name>
<dbReference type="PANTHER" id="PTHR42031">
    <property type="entry name" value="KEY LIME PATHOGENICITY PROTEIN"/>
    <property type="match status" value="1"/>
</dbReference>
<protein>
    <recommendedName>
        <fullName evidence="2">DUF7896 domain-containing protein</fullName>
    </recommendedName>
</protein>
<feature type="compositionally biased region" description="Low complexity" evidence="1">
    <location>
        <begin position="338"/>
        <end position="362"/>
    </location>
</feature>
<feature type="domain" description="DUF7896" evidence="2">
    <location>
        <begin position="409"/>
        <end position="489"/>
    </location>
</feature>
<proteinExistence type="predicted"/>